<dbReference type="RefSeq" id="WP_212528897.1">
    <property type="nucleotide sequence ID" value="NZ_JAGSOG010000057.1"/>
</dbReference>
<dbReference type="AlphaFoldDB" id="A0A941EMF4"/>
<sequence length="120" mass="13726">MSTSFMRPQPPYYAVIITSQLTDEDQAGYEQMSRAMTELGVRQPGYLGREGMVDGAGRDLTVIYYTDDASIRAWKADIEHLEAQRLGKERWYESYHIEVARVERAYGFTRTPSPEPVLEG</sequence>
<proteinExistence type="predicted"/>
<name>A0A941EMF4_9ACTN</name>
<dbReference type="InterPro" id="IPR011008">
    <property type="entry name" value="Dimeric_a/b-barrel"/>
</dbReference>
<dbReference type="InterPro" id="IPR052936">
    <property type="entry name" value="Jasmonate_Hydroxylase-like"/>
</dbReference>
<dbReference type="GO" id="GO:0004497">
    <property type="term" value="F:monooxygenase activity"/>
    <property type="evidence" value="ECO:0007669"/>
    <property type="project" value="UniProtKB-KW"/>
</dbReference>
<comment type="caution">
    <text evidence="1">The sequence shown here is derived from an EMBL/GenBank/DDBJ whole genome shotgun (WGS) entry which is preliminary data.</text>
</comment>
<keyword evidence="1" id="KW-0560">Oxidoreductase</keyword>
<dbReference type="PANTHER" id="PTHR37811:SF2">
    <property type="entry name" value="ABM DOMAIN-CONTAINING PROTEIN"/>
    <property type="match status" value="1"/>
</dbReference>
<dbReference type="Proteomes" id="UP000675781">
    <property type="component" value="Unassembled WGS sequence"/>
</dbReference>
<dbReference type="EMBL" id="JAGSOG010000057">
    <property type="protein sequence ID" value="MBR7834377.1"/>
    <property type="molecule type" value="Genomic_DNA"/>
</dbReference>
<evidence type="ECO:0000313" key="1">
    <source>
        <dbReference type="EMBL" id="MBR7834377.1"/>
    </source>
</evidence>
<dbReference type="Gene3D" id="3.30.70.100">
    <property type="match status" value="1"/>
</dbReference>
<evidence type="ECO:0000313" key="2">
    <source>
        <dbReference type="Proteomes" id="UP000675781"/>
    </source>
</evidence>
<keyword evidence="1" id="KW-0503">Monooxygenase</keyword>
<reference evidence="1" key="1">
    <citation type="submission" date="2021-04" db="EMBL/GenBank/DDBJ databases">
        <title>Genome based classification of Actinospica acidithermotolerans sp. nov., an actinobacterium isolated from an Indonesian hot spring.</title>
        <authorList>
            <person name="Kusuma A.B."/>
            <person name="Putra K.E."/>
            <person name="Nafisah S."/>
            <person name="Loh J."/>
            <person name="Nouioui I."/>
            <person name="Goodfellow M."/>
        </authorList>
    </citation>
    <scope>NUCLEOTIDE SEQUENCE</scope>
    <source>
        <strain evidence="1">CSCA 57</strain>
    </source>
</reference>
<organism evidence="1 2">
    <name type="scientific">Actinospica durhamensis</name>
    <dbReference type="NCBI Taxonomy" id="1508375"/>
    <lineage>
        <taxon>Bacteria</taxon>
        <taxon>Bacillati</taxon>
        <taxon>Actinomycetota</taxon>
        <taxon>Actinomycetes</taxon>
        <taxon>Catenulisporales</taxon>
        <taxon>Actinospicaceae</taxon>
        <taxon>Actinospica</taxon>
    </lineage>
</organism>
<protein>
    <submittedName>
        <fullName evidence="1">Antibiotic biosynthesis monooxygenase</fullName>
    </submittedName>
</protein>
<dbReference type="SUPFAM" id="SSF54909">
    <property type="entry name" value="Dimeric alpha+beta barrel"/>
    <property type="match status" value="1"/>
</dbReference>
<accession>A0A941EMF4</accession>
<dbReference type="PANTHER" id="PTHR37811">
    <property type="entry name" value="BLL5343 PROTEIN"/>
    <property type="match status" value="1"/>
</dbReference>
<gene>
    <name evidence="1" type="ORF">KDL01_13970</name>
</gene>
<keyword evidence="2" id="KW-1185">Reference proteome</keyword>